<sequence>MKYSFFIIFMLILSVAYFFLPSKTSSIGELGMQFEYMGCVGDWSDDQSIKTIITKEDTRNTSFLVQNPATCGFDSASQASYKIEGDTLILSYKYDELDGALAACICKYQSRFTFKDSPVNINHVEFHSQGS</sequence>
<organism evidence="1 2">
    <name type="scientific">Thiothrix fructosivorans</name>
    <dbReference type="NCBI Taxonomy" id="111770"/>
    <lineage>
        <taxon>Bacteria</taxon>
        <taxon>Pseudomonadati</taxon>
        <taxon>Pseudomonadota</taxon>
        <taxon>Gammaproteobacteria</taxon>
        <taxon>Thiotrichales</taxon>
        <taxon>Thiotrichaceae</taxon>
        <taxon>Thiothrix</taxon>
    </lineage>
</organism>
<dbReference type="Proteomes" id="UP000664466">
    <property type="component" value="Unassembled WGS sequence"/>
</dbReference>
<accession>A0ABS3IPT6</accession>
<comment type="caution">
    <text evidence="1">The sequence shown here is derived from an EMBL/GenBank/DDBJ whole genome shotgun (WGS) entry which is preliminary data.</text>
</comment>
<keyword evidence="2" id="KW-1185">Reference proteome</keyword>
<dbReference type="RefSeq" id="WP_207252732.1">
    <property type="nucleotide sequence ID" value="NZ_JAFMPM010000008.1"/>
</dbReference>
<evidence type="ECO:0000313" key="1">
    <source>
        <dbReference type="EMBL" id="MBO0615026.1"/>
    </source>
</evidence>
<evidence type="ECO:0000313" key="2">
    <source>
        <dbReference type="Proteomes" id="UP000664466"/>
    </source>
</evidence>
<proteinExistence type="predicted"/>
<gene>
    <name evidence="1" type="ORF">J1836_19200</name>
</gene>
<name>A0ABS3IPT6_9GAMM</name>
<dbReference type="EMBL" id="JAFMPM010000008">
    <property type="protein sequence ID" value="MBO0615026.1"/>
    <property type="molecule type" value="Genomic_DNA"/>
</dbReference>
<evidence type="ECO:0008006" key="3">
    <source>
        <dbReference type="Google" id="ProtNLM"/>
    </source>
</evidence>
<reference evidence="1 2" key="1">
    <citation type="submission" date="2021-03" db="EMBL/GenBank/DDBJ databases">
        <title>Draft genome and methylome analysis of Thiotrix fructosivoruns ATCC 49748.</title>
        <authorList>
            <person name="Fomenkov A."/>
            <person name="Grabovich M.Y."/>
            <person name="Roberts R.J."/>
        </authorList>
    </citation>
    <scope>NUCLEOTIDE SEQUENCE [LARGE SCALE GENOMIC DNA]</scope>
    <source>
        <strain evidence="1 2">ATCC 49748</strain>
    </source>
</reference>
<protein>
    <recommendedName>
        <fullName evidence="3">DUF3757 domain-containing protein</fullName>
    </recommendedName>
</protein>